<evidence type="ECO:0000313" key="2">
    <source>
        <dbReference type="Proteomes" id="UP000252345"/>
    </source>
</evidence>
<evidence type="ECO:0000313" key="1">
    <source>
        <dbReference type="EMBL" id="RBQ00051.1"/>
    </source>
</evidence>
<dbReference type="Proteomes" id="UP000252345">
    <property type="component" value="Unassembled WGS sequence"/>
</dbReference>
<keyword evidence="2" id="KW-1185">Reference proteome</keyword>
<protein>
    <submittedName>
        <fullName evidence="1">Uncharacterized protein</fullName>
    </submittedName>
</protein>
<gene>
    <name evidence="1" type="ORF">CRD59_00895</name>
</gene>
<reference evidence="1 2" key="1">
    <citation type="submission" date="2017-10" db="EMBL/GenBank/DDBJ databases">
        <title>Bifidobacterium xylocopum sp. nov. and Bifidobacterium aemilianum sp. nov., from the carpenter bee (Xylocopa violacea) digestive tract.</title>
        <authorList>
            <person name="Alberoni D."/>
            <person name="Baffoni L."/>
            <person name="Di Gioia D."/>
            <person name="Gaggia F."/>
            <person name="Biavati B."/>
        </authorList>
    </citation>
    <scope>NUCLEOTIDE SEQUENCE [LARGE SCALE GENOMIC DNA]</scope>
    <source>
        <strain evidence="1 2">XV2</strain>
    </source>
</reference>
<dbReference type="OrthoDB" id="3233785at2"/>
<dbReference type="AlphaFoldDB" id="A0A366KEC1"/>
<organism evidence="1 2">
    <name type="scientific">Bifidobacterium xylocopae</name>
    <dbReference type="NCBI Taxonomy" id="2493119"/>
    <lineage>
        <taxon>Bacteria</taxon>
        <taxon>Bacillati</taxon>
        <taxon>Actinomycetota</taxon>
        <taxon>Actinomycetes</taxon>
        <taxon>Bifidobacteriales</taxon>
        <taxon>Bifidobacteriaceae</taxon>
        <taxon>Bifidobacterium</taxon>
    </lineage>
</organism>
<dbReference type="RefSeq" id="WP_113852711.1">
    <property type="nucleotide sequence ID" value="NZ_PDCH01000001.1"/>
</dbReference>
<proteinExistence type="predicted"/>
<dbReference type="EMBL" id="PDCH01000001">
    <property type="protein sequence ID" value="RBQ00051.1"/>
    <property type="molecule type" value="Genomic_DNA"/>
</dbReference>
<sequence length="164" mass="17932">MSLNLAESTLVLAKIRAHHGNATITDLEARTFQEELRADATLADAMEAVRRFYADNTTGRWMGSGDVNAGIKVLRKSRIPEAAERERLIASTGHLLDNGAAYVTYRQQLNQSLAQGRTLEQAHTIAVQAAQQLAIEPAKPDDRKPLRSGQSRLGAMSIKQIVGK</sequence>
<comment type="caution">
    <text evidence="1">The sequence shown here is derived from an EMBL/GenBank/DDBJ whole genome shotgun (WGS) entry which is preliminary data.</text>
</comment>
<name>A0A366KEC1_9BIFI</name>
<accession>A0A366KEC1</accession>